<dbReference type="PANTHER" id="PTHR32060">
    <property type="entry name" value="TAIL-SPECIFIC PROTEASE"/>
    <property type="match status" value="1"/>
</dbReference>
<dbReference type="GO" id="GO:0004175">
    <property type="term" value="F:endopeptidase activity"/>
    <property type="evidence" value="ECO:0007669"/>
    <property type="project" value="TreeGrafter"/>
</dbReference>
<dbReference type="SUPFAM" id="SSF52096">
    <property type="entry name" value="ClpP/crotonase"/>
    <property type="match status" value="1"/>
</dbReference>
<dbReference type="GO" id="GO:0030288">
    <property type="term" value="C:outer membrane-bounded periplasmic space"/>
    <property type="evidence" value="ECO:0007669"/>
    <property type="project" value="TreeGrafter"/>
</dbReference>
<dbReference type="PANTHER" id="PTHR32060:SF30">
    <property type="entry name" value="CARBOXY-TERMINAL PROCESSING PROTEASE CTPA"/>
    <property type="match status" value="1"/>
</dbReference>
<dbReference type="Proteomes" id="UP000256779">
    <property type="component" value="Unassembled WGS sequence"/>
</dbReference>
<keyword evidence="8" id="KW-1185">Reference proteome</keyword>
<evidence type="ECO:0000256" key="5">
    <source>
        <dbReference type="RuleBase" id="RU004404"/>
    </source>
</evidence>
<dbReference type="NCBIfam" id="TIGR00225">
    <property type="entry name" value="prc"/>
    <property type="match status" value="1"/>
</dbReference>
<dbReference type="Gene3D" id="3.30.750.44">
    <property type="match status" value="1"/>
</dbReference>
<dbReference type="PROSITE" id="PS50106">
    <property type="entry name" value="PDZ"/>
    <property type="match status" value="1"/>
</dbReference>
<dbReference type="Pfam" id="PF13180">
    <property type="entry name" value="PDZ_2"/>
    <property type="match status" value="1"/>
</dbReference>
<dbReference type="EMBL" id="QREG01000008">
    <property type="protein sequence ID" value="RED99572.1"/>
    <property type="molecule type" value="Genomic_DNA"/>
</dbReference>
<evidence type="ECO:0000256" key="1">
    <source>
        <dbReference type="ARBA" id="ARBA00009179"/>
    </source>
</evidence>
<dbReference type="SMART" id="SM00245">
    <property type="entry name" value="TSPc"/>
    <property type="match status" value="1"/>
</dbReference>
<name>A0A3D9L509_MARFU</name>
<dbReference type="CDD" id="cd06782">
    <property type="entry name" value="cpPDZ_CPP-like"/>
    <property type="match status" value="1"/>
</dbReference>
<protein>
    <submittedName>
        <fullName evidence="7">S41A family C-terminal processing peptidase-3</fullName>
    </submittedName>
</protein>
<proteinExistence type="inferred from homology"/>
<dbReference type="InterPro" id="IPR055210">
    <property type="entry name" value="CtpA/B_N"/>
</dbReference>
<dbReference type="GO" id="GO:0006508">
    <property type="term" value="P:proteolysis"/>
    <property type="evidence" value="ECO:0007669"/>
    <property type="project" value="UniProtKB-KW"/>
</dbReference>
<dbReference type="InterPro" id="IPR004447">
    <property type="entry name" value="Peptidase_S41A"/>
</dbReference>
<dbReference type="FunFam" id="2.30.42.10:FF:000063">
    <property type="entry name" value="Peptidase, S41 family"/>
    <property type="match status" value="1"/>
</dbReference>
<dbReference type="InterPro" id="IPR001478">
    <property type="entry name" value="PDZ"/>
</dbReference>
<evidence type="ECO:0000313" key="7">
    <source>
        <dbReference type="EMBL" id="RED99572.1"/>
    </source>
</evidence>
<reference evidence="7 8" key="1">
    <citation type="submission" date="2018-07" db="EMBL/GenBank/DDBJ databases">
        <title>Genomic Encyclopedia of Type Strains, Phase IV (KMG-IV): sequencing the most valuable type-strain genomes for metagenomic binning, comparative biology and taxonomic classification.</title>
        <authorList>
            <person name="Goeker M."/>
        </authorList>
    </citation>
    <scope>NUCLEOTIDE SEQUENCE [LARGE SCALE GENOMIC DNA]</scope>
    <source>
        <strain evidence="7 8">DSM 4134</strain>
    </source>
</reference>
<evidence type="ECO:0000259" key="6">
    <source>
        <dbReference type="PROSITE" id="PS50106"/>
    </source>
</evidence>
<sequence>MSKENNKNAIRLPLFIAAAIALGIFIGANMAGSNSAADNLYKSIFKFRQVVSHIQNDYVDEVNTDELVETAIEEMLAKLDPHSVYIPAEDLQISQAQLEGNFEGIGIEFNIFKDTIHVVSPLSGGPSEALGIRPGDKIIKVDGKTVAGTGFTNQDVIKTLRGEKGSIVTVDILRKGEPELLEFKIERDVIPQYSVDVSYMVDDEIGYIKVSRFAATTYMEFKEALHKLKKAGMKKMILDLTSNPGGYMDPAVKMVDELLAGNQMIVYTKGKDARHNTEYFAQREGSFEKGSVIVLLDEGSASASEIVSGAIQDHDRGLIVGRRSFGKGLVQMPVALNDGSAMRLTISRYYTPSGRCIQKPYEGSLEDYHKEFYERYASGEMYSKDSIKVNDSLIFETDKGRTVYGGGGIMPDYFVPLDTSANTSYLTRLFNTNTIAEFSLSYVDENRSRLEKMSFDSFRNDFEVTDEIITALTALGEENGVALKQDQLNRSMPLLKTYLKAFIARNIWKNDGFYPIFNEQNEIFQKALTLIDEANRLADSN</sequence>
<dbReference type="GO" id="GO:0007165">
    <property type="term" value="P:signal transduction"/>
    <property type="evidence" value="ECO:0007669"/>
    <property type="project" value="TreeGrafter"/>
</dbReference>
<dbReference type="SUPFAM" id="SSF50156">
    <property type="entry name" value="PDZ domain-like"/>
    <property type="match status" value="1"/>
</dbReference>
<gene>
    <name evidence="7" type="ORF">C7460_108194</name>
</gene>
<evidence type="ECO:0000256" key="4">
    <source>
        <dbReference type="ARBA" id="ARBA00022825"/>
    </source>
</evidence>
<dbReference type="InterPro" id="IPR036034">
    <property type="entry name" value="PDZ_sf"/>
</dbReference>
<dbReference type="Gene3D" id="3.90.226.10">
    <property type="entry name" value="2-enoyl-CoA Hydratase, Chain A, domain 1"/>
    <property type="match status" value="1"/>
</dbReference>
<evidence type="ECO:0000256" key="3">
    <source>
        <dbReference type="ARBA" id="ARBA00022801"/>
    </source>
</evidence>
<dbReference type="AlphaFoldDB" id="A0A3D9L509"/>
<dbReference type="SMART" id="SM00228">
    <property type="entry name" value="PDZ"/>
    <property type="match status" value="1"/>
</dbReference>
<keyword evidence="3 5" id="KW-0378">Hydrolase</keyword>
<comment type="similarity">
    <text evidence="1 5">Belongs to the peptidase S41A family.</text>
</comment>
<dbReference type="Pfam" id="PF03572">
    <property type="entry name" value="Peptidase_S41"/>
    <property type="match status" value="1"/>
</dbReference>
<comment type="caution">
    <text evidence="7">The sequence shown here is derived from an EMBL/GenBank/DDBJ whole genome shotgun (WGS) entry which is preliminary data.</text>
</comment>
<keyword evidence="2 5" id="KW-0645">Protease</keyword>
<dbReference type="RefSeq" id="WP_245986303.1">
    <property type="nucleotide sequence ID" value="NZ_QREG01000008.1"/>
</dbReference>
<dbReference type="CDD" id="cd07560">
    <property type="entry name" value="Peptidase_S41_CPP"/>
    <property type="match status" value="1"/>
</dbReference>
<evidence type="ECO:0000313" key="8">
    <source>
        <dbReference type="Proteomes" id="UP000256779"/>
    </source>
</evidence>
<dbReference type="GO" id="GO:0008236">
    <property type="term" value="F:serine-type peptidase activity"/>
    <property type="evidence" value="ECO:0007669"/>
    <property type="project" value="UniProtKB-KW"/>
</dbReference>
<dbReference type="InterPro" id="IPR029045">
    <property type="entry name" value="ClpP/crotonase-like_dom_sf"/>
</dbReference>
<accession>A0A3D9L509</accession>
<dbReference type="Gene3D" id="2.30.42.10">
    <property type="match status" value="1"/>
</dbReference>
<feature type="domain" description="PDZ" evidence="6">
    <location>
        <begin position="95"/>
        <end position="161"/>
    </location>
</feature>
<organism evidence="7 8">
    <name type="scientific">Marinoscillum furvescens DSM 4134</name>
    <dbReference type="NCBI Taxonomy" id="1122208"/>
    <lineage>
        <taxon>Bacteria</taxon>
        <taxon>Pseudomonadati</taxon>
        <taxon>Bacteroidota</taxon>
        <taxon>Cytophagia</taxon>
        <taxon>Cytophagales</taxon>
        <taxon>Reichenbachiellaceae</taxon>
        <taxon>Marinoscillum</taxon>
    </lineage>
</organism>
<dbReference type="Pfam" id="PF22694">
    <property type="entry name" value="CtpB_N-like"/>
    <property type="match status" value="1"/>
</dbReference>
<keyword evidence="4 5" id="KW-0720">Serine protease</keyword>
<dbReference type="InterPro" id="IPR005151">
    <property type="entry name" value="Tail-specific_protease"/>
</dbReference>
<evidence type="ECO:0000256" key="2">
    <source>
        <dbReference type="ARBA" id="ARBA00022670"/>
    </source>
</evidence>